<proteinExistence type="predicted"/>
<dbReference type="EMBL" id="BARW01033926">
    <property type="protein sequence ID" value="GAJ02765.1"/>
    <property type="molecule type" value="Genomic_DNA"/>
</dbReference>
<accession>X1VAK4</accession>
<comment type="caution">
    <text evidence="1">The sequence shown here is derived from an EMBL/GenBank/DDBJ whole genome shotgun (WGS) entry which is preliminary data.</text>
</comment>
<evidence type="ECO:0000313" key="1">
    <source>
        <dbReference type="EMBL" id="GAJ02765.1"/>
    </source>
</evidence>
<reference evidence="1" key="1">
    <citation type="journal article" date="2014" name="Front. Microbiol.">
        <title>High frequency of phylogenetically diverse reductive dehalogenase-homologous genes in deep subseafloor sedimentary metagenomes.</title>
        <authorList>
            <person name="Kawai M."/>
            <person name="Futagami T."/>
            <person name="Toyoda A."/>
            <person name="Takaki Y."/>
            <person name="Nishi S."/>
            <person name="Hori S."/>
            <person name="Arai W."/>
            <person name="Tsubouchi T."/>
            <person name="Morono Y."/>
            <person name="Uchiyama I."/>
            <person name="Ito T."/>
            <person name="Fujiyama A."/>
            <person name="Inagaki F."/>
            <person name="Takami H."/>
        </authorList>
    </citation>
    <scope>NUCLEOTIDE SEQUENCE</scope>
    <source>
        <strain evidence="1">Expedition CK06-06</strain>
    </source>
</reference>
<sequence length="68" mass="7519">DRLQDYAGIGGGLGREIEKAVCKGCTADECGGDCYYLLCRVQYDIQTEIINFGRQLVKEWVRGSVVSV</sequence>
<feature type="non-terminal residue" evidence="1">
    <location>
        <position position="1"/>
    </location>
</feature>
<dbReference type="AlphaFoldDB" id="X1VAK4"/>
<protein>
    <submittedName>
        <fullName evidence="1">Uncharacterized protein</fullName>
    </submittedName>
</protein>
<name>X1VAK4_9ZZZZ</name>
<organism evidence="1">
    <name type="scientific">marine sediment metagenome</name>
    <dbReference type="NCBI Taxonomy" id="412755"/>
    <lineage>
        <taxon>unclassified sequences</taxon>
        <taxon>metagenomes</taxon>
        <taxon>ecological metagenomes</taxon>
    </lineage>
</organism>
<gene>
    <name evidence="1" type="ORF">S12H4_53314</name>
</gene>